<keyword evidence="6" id="KW-0418">Kinase</keyword>
<evidence type="ECO:0000259" key="8">
    <source>
        <dbReference type="PROSITE" id="PS50109"/>
    </source>
</evidence>
<evidence type="ECO:0000256" key="2">
    <source>
        <dbReference type="ARBA" id="ARBA00004370"/>
    </source>
</evidence>
<dbReference type="SMART" id="SM00388">
    <property type="entry name" value="HisKA"/>
    <property type="match status" value="1"/>
</dbReference>
<evidence type="ECO:0000256" key="3">
    <source>
        <dbReference type="ARBA" id="ARBA00012438"/>
    </source>
</evidence>
<organism evidence="10 11">
    <name type="scientific">Calidithermus terrae</name>
    <dbReference type="NCBI Taxonomy" id="1408545"/>
    <lineage>
        <taxon>Bacteria</taxon>
        <taxon>Thermotogati</taxon>
        <taxon>Deinococcota</taxon>
        <taxon>Deinococci</taxon>
        <taxon>Thermales</taxon>
        <taxon>Thermaceae</taxon>
        <taxon>Calidithermus</taxon>
    </lineage>
</organism>
<dbReference type="SUPFAM" id="SSF158472">
    <property type="entry name" value="HAMP domain-like"/>
    <property type="match status" value="1"/>
</dbReference>
<evidence type="ECO:0000313" key="10">
    <source>
        <dbReference type="EMBL" id="RIH88070.1"/>
    </source>
</evidence>
<dbReference type="InterPro" id="IPR003018">
    <property type="entry name" value="GAF"/>
</dbReference>
<keyword evidence="7" id="KW-1133">Transmembrane helix</keyword>
<keyword evidence="7" id="KW-0812">Transmembrane</keyword>
<dbReference type="EC" id="2.7.13.3" evidence="3"/>
<dbReference type="Gene3D" id="6.10.340.10">
    <property type="match status" value="1"/>
</dbReference>
<dbReference type="Gene3D" id="1.10.287.130">
    <property type="match status" value="1"/>
</dbReference>
<dbReference type="InterPro" id="IPR029016">
    <property type="entry name" value="GAF-like_dom_sf"/>
</dbReference>
<name>A0A399EWQ9_9DEIN</name>
<dbReference type="CDD" id="cd06225">
    <property type="entry name" value="HAMP"/>
    <property type="match status" value="1"/>
</dbReference>
<comment type="caution">
    <text evidence="10">The sequence shown here is derived from an EMBL/GenBank/DDBJ whole genome shotgun (WGS) entry which is preliminary data.</text>
</comment>
<dbReference type="InterPro" id="IPR004358">
    <property type="entry name" value="Sig_transdc_His_kin-like_C"/>
</dbReference>
<evidence type="ECO:0000259" key="9">
    <source>
        <dbReference type="PROSITE" id="PS50885"/>
    </source>
</evidence>
<dbReference type="EMBL" id="QXDL01000029">
    <property type="protein sequence ID" value="RIH88070.1"/>
    <property type="molecule type" value="Genomic_DNA"/>
</dbReference>
<dbReference type="SUPFAM" id="SSF47384">
    <property type="entry name" value="Homodimeric domain of signal transducing histidine kinase"/>
    <property type="match status" value="1"/>
</dbReference>
<dbReference type="CDD" id="cd16921">
    <property type="entry name" value="HATPase_FilI-like"/>
    <property type="match status" value="1"/>
</dbReference>
<dbReference type="GO" id="GO:0016020">
    <property type="term" value="C:membrane"/>
    <property type="evidence" value="ECO:0007669"/>
    <property type="project" value="UniProtKB-SubCell"/>
</dbReference>
<dbReference type="PANTHER" id="PTHR43304:SF1">
    <property type="entry name" value="PAC DOMAIN-CONTAINING PROTEIN"/>
    <property type="match status" value="1"/>
</dbReference>
<evidence type="ECO:0000256" key="1">
    <source>
        <dbReference type="ARBA" id="ARBA00000085"/>
    </source>
</evidence>
<dbReference type="InterPro" id="IPR007891">
    <property type="entry name" value="CHASE3"/>
</dbReference>
<feature type="domain" description="Histidine kinase" evidence="8">
    <location>
        <begin position="449"/>
        <end position="663"/>
    </location>
</feature>
<accession>A0A399EWQ9</accession>
<protein>
    <recommendedName>
        <fullName evidence="3">histidine kinase</fullName>
        <ecNumber evidence="3">2.7.13.3</ecNumber>
    </recommendedName>
</protein>
<comment type="catalytic activity">
    <reaction evidence="1">
        <text>ATP + protein L-histidine = ADP + protein N-phospho-L-histidine.</text>
        <dbReference type="EC" id="2.7.13.3"/>
    </reaction>
</comment>
<dbReference type="PROSITE" id="PS50885">
    <property type="entry name" value="HAMP"/>
    <property type="match status" value="1"/>
</dbReference>
<keyword evidence="11" id="KW-1185">Reference proteome</keyword>
<gene>
    <name evidence="10" type="primary">cph1_1</name>
    <name evidence="10" type="ORF">Mterra_01065</name>
</gene>
<evidence type="ECO:0000256" key="4">
    <source>
        <dbReference type="ARBA" id="ARBA00022553"/>
    </source>
</evidence>
<dbReference type="Pfam" id="PF01590">
    <property type="entry name" value="GAF"/>
    <property type="match status" value="1"/>
</dbReference>
<dbReference type="SMART" id="SM00387">
    <property type="entry name" value="HATPase_c"/>
    <property type="match status" value="1"/>
</dbReference>
<keyword evidence="7" id="KW-0472">Membrane</keyword>
<dbReference type="AlphaFoldDB" id="A0A399EWQ9"/>
<dbReference type="Gene3D" id="3.30.450.40">
    <property type="match status" value="1"/>
</dbReference>
<dbReference type="FunFam" id="3.30.565.10:FF:000006">
    <property type="entry name" value="Sensor histidine kinase WalK"/>
    <property type="match status" value="1"/>
</dbReference>
<dbReference type="SUPFAM" id="SSF55781">
    <property type="entry name" value="GAF domain-like"/>
    <property type="match status" value="1"/>
</dbReference>
<keyword evidence="5 10" id="KW-0808">Transferase</keyword>
<evidence type="ECO:0000256" key="5">
    <source>
        <dbReference type="ARBA" id="ARBA00022679"/>
    </source>
</evidence>
<comment type="subcellular location">
    <subcellularLocation>
        <location evidence="2">Membrane</location>
    </subcellularLocation>
</comment>
<dbReference type="SMART" id="SM00304">
    <property type="entry name" value="HAMP"/>
    <property type="match status" value="1"/>
</dbReference>
<dbReference type="GO" id="GO:0000155">
    <property type="term" value="F:phosphorelay sensor kinase activity"/>
    <property type="evidence" value="ECO:0007669"/>
    <property type="project" value="InterPro"/>
</dbReference>
<feature type="transmembrane region" description="Helical" evidence="7">
    <location>
        <begin position="12"/>
        <end position="36"/>
    </location>
</feature>
<dbReference type="OrthoDB" id="9778628at2"/>
<evidence type="ECO:0000313" key="11">
    <source>
        <dbReference type="Proteomes" id="UP000265715"/>
    </source>
</evidence>
<keyword evidence="4" id="KW-0597">Phosphoprotein</keyword>
<dbReference type="InterPro" id="IPR003661">
    <property type="entry name" value="HisK_dim/P_dom"/>
</dbReference>
<dbReference type="InterPro" id="IPR003594">
    <property type="entry name" value="HATPase_dom"/>
</dbReference>
<reference evidence="10 11" key="1">
    <citation type="submission" date="2018-08" db="EMBL/GenBank/DDBJ databases">
        <title>Meiothermus terrae DSM 26712 genome sequencing project.</title>
        <authorList>
            <person name="Da Costa M.S."/>
            <person name="Albuquerque L."/>
            <person name="Raposo P."/>
            <person name="Froufe H.J.C."/>
            <person name="Barroso C.S."/>
            <person name="Egas C."/>
        </authorList>
    </citation>
    <scope>NUCLEOTIDE SEQUENCE [LARGE SCALE GENOMIC DNA]</scope>
    <source>
        <strain evidence="10 11">DSM 26712</strain>
    </source>
</reference>
<dbReference type="Proteomes" id="UP000265715">
    <property type="component" value="Unassembled WGS sequence"/>
</dbReference>
<dbReference type="SUPFAM" id="SSF55874">
    <property type="entry name" value="ATPase domain of HSP90 chaperone/DNA topoisomerase II/histidine kinase"/>
    <property type="match status" value="1"/>
</dbReference>
<evidence type="ECO:0000256" key="7">
    <source>
        <dbReference type="SAM" id="Phobius"/>
    </source>
</evidence>
<evidence type="ECO:0000256" key="6">
    <source>
        <dbReference type="ARBA" id="ARBA00022777"/>
    </source>
</evidence>
<feature type="transmembrane region" description="Helical" evidence="7">
    <location>
        <begin position="186"/>
        <end position="206"/>
    </location>
</feature>
<sequence length="666" mass="74486">MRRWADLSLQRKLELLIVAFMIPVLGMVVVLLTTGLQLNQALNERYRVGQFDTYLDQLEIAVLNIETGQRGYQLSGNPGFLEPYNKGLRDTQTALAGLREMGLFPGEVERLEEAVYSFIEEWAKPSVAKVELGRTLTPEEQNALLRDGKVLFDSLRIRFDSLQRATELQFNLIRERSNRATQTLTALPWLLLLLVIVAALGLRLGLSRTVAERLSRLQRATEQIAEGDYGVRVAVHSRDEVGQLATAFNLMAASLERTTHSLEAARTRSELLAALTDALQSATSSQEVARIAIQGLNQLLGASYMFVNELVGDTLVFTGWYGELPPEMGPVLETGVPLAASPEATEVIRSGRPLYDHRFYTGERQPPGQPELGLAIEPIRTPGGKVTGIISAIRPSALGEWTAEERELIARSVAAVGIALERSKNQAELRERTAELERSNRELEQFAYVASHDLQEPLRMVSSYTQLLARRYRGQLDEKADQYIDFAVDGANRMQKLIQDLLSYSRVGTKGREPQPTDAGEVMQEVLRDLEVALRESGARLEVGELPRLQADRSQLAQVFQNLLVNALKFRRPGVTPYIRVCAQPEGAMWKFSVSDNGIGVEPQYHERIFVIFQRLHSKEEYPGTGIGLAICKKIVERHGGRMWLESSPETGSTFYFTWPAAEERV</sequence>
<dbReference type="CDD" id="cd00082">
    <property type="entry name" value="HisKA"/>
    <property type="match status" value="1"/>
</dbReference>
<dbReference type="InterPro" id="IPR005467">
    <property type="entry name" value="His_kinase_dom"/>
</dbReference>
<dbReference type="Pfam" id="PF02518">
    <property type="entry name" value="HATPase_c"/>
    <property type="match status" value="1"/>
</dbReference>
<dbReference type="InterPro" id="IPR036890">
    <property type="entry name" value="HATPase_C_sf"/>
</dbReference>
<dbReference type="InterPro" id="IPR052162">
    <property type="entry name" value="Sensor_kinase/Photoreceptor"/>
</dbReference>
<dbReference type="Gene3D" id="3.30.565.10">
    <property type="entry name" value="Histidine kinase-like ATPase, C-terminal domain"/>
    <property type="match status" value="1"/>
</dbReference>
<dbReference type="Pfam" id="PF05227">
    <property type="entry name" value="CHASE3"/>
    <property type="match status" value="1"/>
</dbReference>
<dbReference type="Pfam" id="PF00672">
    <property type="entry name" value="HAMP"/>
    <property type="match status" value="1"/>
</dbReference>
<dbReference type="PANTHER" id="PTHR43304">
    <property type="entry name" value="PHYTOCHROME-LIKE PROTEIN CPH1"/>
    <property type="match status" value="1"/>
</dbReference>
<proteinExistence type="predicted"/>
<dbReference type="Pfam" id="PF00512">
    <property type="entry name" value="HisKA"/>
    <property type="match status" value="1"/>
</dbReference>
<feature type="domain" description="HAMP" evidence="9">
    <location>
        <begin position="208"/>
        <end position="260"/>
    </location>
</feature>
<dbReference type="InterPro" id="IPR036097">
    <property type="entry name" value="HisK_dim/P_sf"/>
</dbReference>
<dbReference type="PRINTS" id="PR00344">
    <property type="entry name" value="BCTRLSENSOR"/>
</dbReference>
<dbReference type="PROSITE" id="PS50109">
    <property type="entry name" value="HIS_KIN"/>
    <property type="match status" value="1"/>
</dbReference>
<dbReference type="InterPro" id="IPR003660">
    <property type="entry name" value="HAMP_dom"/>
</dbReference>
<dbReference type="RefSeq" id="WP_119314239.1">
    <property type="nucleotide sequence ID" value="NZ_QXDL01000029.1"/>
</dbReference>